<feature type="transmembrane region" description="Helical" evidence="1">
    <location>
        <begin position="7"/>
        <end position="26"/>
    </location>
</feature>
<comment type="caution">
    <text evidence="2">The sequence shown here is derived from an EMBL/GenBank/DDBJ whole genome shotgun (WGS) entry which is preliminary data.</text>
</comment>
<dbReference type="OrthoDB" id="799758at2"/>
<dbReference type="EMBL" id="SJSK01000005">
    <property type="protein sequence ID" value="TCC88668.1"/>
    <property type="molecule type" value="Genomic_DNA"/>
</dbReference>
<dbReference type="AlphaFoldDB" id="A0A4R0MPB2"/>
<evidence type="ECO:0000313" key="2">
    <source>
        <dbReference type="EMBL" id="TCC88668.1"/>
    </source>
</evidence>
<proteinExistence type="predicted"/>
<sequence length="102" mass="11669">MIDKRKMVFIAIAIGIVLTVSIYRSVSDRSDFMSMAFDGKVQQVGYDFKDAPTIKVNGKEFYLGVTENFKHQIEVGDSIFKLKGRKWIELKKKGGEIIHFGY</sequence>
<keyword evidence="1" id="KW-0472">Membrane</keyword>
<evidence type="ECO:0000256" key="1">
    <source>
        <dbReference type="SAM" id="Phobius"/>
    </source>
</evidence>
<dbReference type="RefSeq" id="WP_131554722.1">
    <property type="nucleotide sequence ID" value="NZ_SJSK01000005.1"/>
</dbReference>
<evidence type="ECO:0000313" key="3">
    <source>
        <dbReference type="Proteomes" id="UP000292884"/>
    </source>
</evidence>
<dbReference type="Proteomes" id="UP000292884">
    <property type="component" value="Unassembled WGS sequence"/>
</dbReference>
<name>A0A4R0MPB2_9SPHI</name>
<gene>
    <name evidence="2" type="ORF">EZ428_18700</name>
</gene>
<protein>
    <submittedName>
        <fullName evidence="2">Uncharacterized protein</fullName>
    </submittedName>
</protein>
<keyword evidence="3" id="KW-1185">Reference proteome</keyword>
<keyword evidence="1" id="KW-1133">Transmembrane helix</keyword>
<keyword evidence="1" id="KW-0812">Transmembrane</keyword>
<accession>A0A4R0MPB2</accession>
<reference evidence="2 3" key="1">
    <citation type="submission" date="2019-02" db="EMBL/GenBank/DDBJ databases">
        <title>Pedobacter sp. RP-1-13 sp. nov., isolated from Arctic soil.</title>
        <authorList>
            <person name="Dahal R.H."/>
        </authorList>
    </citation>
    <scope>NUCLEOTIDE SEQUENCE [LARGE SCALE GENOMIC DNA]</scope>
    <source>
        <strain evidence="2 3">RP-1-13</strain>
    </source>
</reference>
<organism evidence="2 3">
    <name type="scientific">Pedobacter frigiditerrae</name>
    <dbReference type="NCBI Taxonomy" id="2530452"/>
    <lineage>
        <taxon>Bacteria</taxon>
        <taxon>Pseudomonadati</taxon>
        <taxon>Bacteroidota</taxon>
        <taxon>Sphingobacteriia</taxon>
        <taxon>Sphingobacteriales</taxon>
        <taxon>Sphingobacteriaceae</taxon>
        <taxon>Pedobacter</taxon>
    </lineage>
</organism>